<gene>
    <name evidence="2" type="ORF">SADUNF_Sadunf12G0020400</name>
</gene>
<evidence type="ECO:0000313" key="3">
    <source>
        <dbReference type="Proteomes" id="UP000657918"/>
    </source>
</evidence>
<reference evidence="2 3" key="1">
    <citation type="submission" date="2020-10" db="EMBL/GenBank/DDBJ databases">
        <title>Plant Genome Project.</title>
        <authorList>
            <person name="Zhang R.-G."/>
        </authorList>
    </citation>
    <scope>NUCLEOTIDE SEQUENCE [LARGE SCALE GENOMIC DNA]</scope>
    <source>
        <strain evidence="2">FAFU-HL-1</strain>
        <tissue evidence="2">Leaf</tissue>
    </source>
</reference>
<sequence>MASRFHSRCPPTGRSHYHPPSGSEDHRRLQKGGGESGQVPLVEDLYQELLFYSVFDKIQCTVLEAASDKLSQSLLLPIQRHSSKLTPCQAKLNHKDF</sequence>
<name>A0A835JMC2_9ROSI</name>
<feature type="region of interest" description="Disordered" evidence="1">
    <location>
        <begin position="1"/>
        <end position="37"/>
    </location>
</feature>
<evidence type="ECO:0000313" key="2">
    <source>
        <dbReference type="EMBL" id="KAF9671178.1"/>
    </source>
</evidence>
<keyword evidence="3" id="KW-1185">Reference proteome</keyword>
<protein>
    <submittedName>
        <fullName evidence="2">Uncharacterized protein</fullName>
    </submittedName>
</protein>
<evidence type="ECO:0000256" key="1">
    <source>
        <dbReference type="SAM" id="MobiDB-lite"/>
    </source>
</evidence>
<dbReference type="AlphaFoldDB" id="A0A835JMC2"/>
<comment type="caution">
    <text evidence="2">The sequence shown here is derived from an EMBL/GenBank/DDBJ whole genome shotgun (WGS) entry which is preliminary data.</text>
</comment>
<dbReference type="Proteomes" id="UP000657918">
    <property type="component" value="Unassembled WGS sequence"/>
</dbReference>
<proteinExistence type="predicted"/>
<organism evidence="2 3">
    <name type="scientific">Salix dunnii</name>
    <dbReference type="NCBI Taxonomy" id="1413687"/>
    <lineage>
        <taxon>Eukaryota</taxon>
        <taxon>Viridiplantae</taxon>
        <taxon>Streptophyta</taxon>
        <taxon>Embryophyta</taxon>
        <taxon>Tracheophyta</taxon>
        <taxon>Spermatophyta</taxon>
        <taxon>Magnoliopsida</taxon>
        <taxon>eudicotyledons</taxon>
        <taxon>Gunneridae</taxon>
        <taxon>Pentapetalae</taxon>
        <taxon>rosids</taxon>
        <taxon>fabids</taxon>
        <taxon>Malpighiales</taxon>
        <taxon>Salicaceae</taxon>
        <taxon>Saliceae</taxon>
        <taxon>Salix</taxon>
    </lineage>
</organism>
<accession>A0A835JMC2</accession>
<dbReference type="EMBL" id="JADGMS010000012">
    <property type="protein sequence ID" value="KAF9671178.1"/>
    <property type="molecule type" value="Genomic_DNA"/>
</dbReference>